<dbReference type="Proteomes" id="UP001237011">
    <property type="component" value="Chromosome"/>
</dbReference>
<dbReference type="InterPro" id="IPR007829">
    <property type="entry name" value="TM2"/>
</dbReference>
<comment type="subcellular location">
    <subcellularLocation>
        <location evidence="1">Membrane</location>
        <topology evidence="1">Multi-pass membrane protein</topology>
    </subcellularLocation>
</comment>
<evidence type="ECO:0000313" key="7">
    <source>
        <dbReference type="EMBL" id="WLP85380.1"/>
    </source>
</evidence>
<proteinExistence type="predicted"/>
<evidence type="ECO:0000256" key="3">
    <source>
        <dbReference type="ARBA" id="ARBA00022989"/>
    </source>
</evidence>
<protein>
    <submittedName>
        <fullName evidence="7">TM2 domain-containing protein</fullName>
    </submittedName>
</protein>
<organism evidence="7 8">
    <name type="scientific">Mycoplasma seminis</name>
    <dbReference type="NCBI Taxonomy" id="512749"/>
    <lineage>
        <taxon>Bacteria</taxon>
        <taxon>Bacillati</taxon>
        <taxon>Mycoplasmatota</taxon>
        <taxon>Mollicutes</taxon>
        <taxon>Mycoplasmataceae</taxon>
        <taxon>Mycoplasma</taxon>
    </lineage>
</organism>
<keyword evidence="8" id="KW-1185">Reference proteome</keyword>
<dbReference type="InterPro" id="IPR050932">
    <property type="entry name" value="TM2D1-3-like"/>
</dbReference>
<dbReference type="Pfam" id="PF05154">
    <property type="entry name" value="TM2"/>
    <property type="match status" value="1"/>
</dbReference>
<accession>A0ABY9HB16</accession>
<evidence type="ECO:0000256" key="4">
    <source>
        <dbReference type="ARBA" id="ARBA00023136"/>
    </source>
</evidence>
<evidence type="ECO:0000259" key="6">
    <source>
        <dbReference type="Pfam" id="PF05154"/>
    </source>
</evidence>
<keyword evidence="3 5" id="KW-1133">Transmembrane helix</keyword>
<evidence type="ECO:0000256" key="5">
    <source>
        <dbReference type="SAM" id="Phobius"/>
    </source>
</evidence>
<evidence type="ECO:0000256" key="2">
    <source>
        <dbReference type="ARBA" id="ARBA00022692"/>
    </source>
</evidence>
<evidence type="ECO:0000313" key="8">
    <source>
        <dbReference type="Proteomes" id="UP001237011"/>
    </source>
</evidence>
<dbReference type="EMBL" id="CP132191">
    <property type="protein sequence ID" value="WLP85380.1"/>
    <property type="molecule type" value="Genomic_DNA"/>
</dbReference>
<name>A0ABY9HB16_9MOLU</name>
<sequence>MQSSNKSRLALTLLSFFLGGFGIDRFYAGRIGLGIAKLLTAGGLGVWALVDFILAVCGAQKDSEGRSIDKW</sequence>
<keyword evidence="2 5" id="KW-0812">Transmembrane</keyword>
<reference evidence="7" key="1">
    <citation type="submission" date="2023-08" db="EMBL/GenBank/DDBJ databases">
        <title>Complete genome sequence of Mycoplasma seminis 2200.</title>
        <authorList>
            <person name="Spergser J."/>
        </authorList>
    </citation>
    <scope>NUCLEOTIDE SEQUENCE [LARGE SCALE GENOMIC DNA]</scope>
    <source>
        <strain evidence="7">2200</strain>
    </source>
</reference>
<gene>
    <name evidence="7" type="ORF">Q8852_03605</name>
</gene>
<feature type="transmembrane region" description="Helical" evidence="5">
    <location>
        <begin position="38"/>
        <end position="57"/>
    </location>
</feature>
<dbReference type="PANTHER" id="PTHR21016">
    <property type="entry name" value="BETA-AMYLOID BINDING PROTEIN-RELATED"/>
    <property type="match status" value="1"/>
</dbReference>
<keyword evidence="4 5" id="KW-0472">Membrane</keyword>
<dbReference type="PANTHER" id="PTHR21016:SF25">
    <property type="entry name" value="TM2 DOMAIN-CONTAINING PROTEIN DDB_G0277895-RELATED"/>
    <property type="match status" value="1"/>
</dbReference>
<feature type="domain" description="TM2" evidence="6">
    <location>
        <begin position="5"/>
        <end position="53"/>
    </location>
</feature>
<evidence type="ECO:0000256" key="1">
    <source>
        <dbReference type="ARBA" id="ARBA00004141"/>
    </source>
</evidence>
<dbReference type="RefSeq" id="WP_305937816.1">
    <property type="nucleotide sequence ID" value="NZ_CP132191.1"/>
</dbReference>